<comment type="caution">
    <text evidence="5">The sequence shown here is derived from an EMBL/GenBank/DDBJ whole genome shotgun (WGS) entry which is preliminary data.</text>
</comment>
<dbReference type="Gene3D" id="3.90.220.20">
    <property type="entry name" value="DNA methylase specificity domains"/>
    <property type="match status" value="1"/>
</dbReference>
<organism evidence="5">
    <name type="scientific">marine sediment metagenome</name>
    <dbReference type="NCBI Taxonomy" id="412755"/>
    <lineage>
        <taxon>unclassified sequences</taxon>
        <taxon>metagenomes</taxon>
        <taxon>ecological metagenomes</taxon>
    </lineage>
</organism>
<comment type="similarity">
    <text evidence="1">Belongs to the type-I restriction system S methylase family.</text>
</comment>
<evidence type="ECO:0000256" key="3">
    <source>
        <dbReference type="ARBA" id="ARBA00023125"/>
    </source>
</evidence>
<dbReference type="AlphaFoldDB" id="X1GIS2"/>
<name>X1GIS2_9ZZZZ</name>
<dbReference type="PANTHER" id="PTHR43140:SF1">
    <property type="entry name" value="TYPE I RESTRICTION ENZYME ECOKI SPECIFICITY SUBUNIT"/>
    <property type="match status" value="1"/>
</dbReference>
<gene>
    <name evidence="5" type="ORF">S03H2_38649</name>
</gene>
<dbReference type="InterPro" id="IPR051212">
    <property type="entry name" value="Type-I_RE_S_subunit"/>
</dbReference>
<protein>
    <recommendedName>
        <fullName evidence="4">Type I restriction modification DNA specificity domain-containing protein</fullName>
    </recommendedName>
</protein>
<reference evidence="5" key="1">
    <citation type="journal article" date="2014" name="Front. Microbiol.">
        <title>High frequency of phylogenetically diverse reductive dehalogenase-homologous genes in deep subseafloor sedimentary metagenomes.</title>
        <authorList>
            <person name="Kawai M."/>
            <person name="Futagami T."/>
            <person name="Toyoda A."/>
            <person name="Takaki Y."/>
            <person name="Nishi S."/>
            <person name="Hori S."/>
            <person name="Arai W."/>
            <person name="Tsubouchi T."/>
            <person name="Morono Y."/>
            <person name="Uchiyama I."/>
            <person name="Ito T."/>
            <person name="Fujiyama A."/>
            <person name="Inagaki F."/>
            <person name="Takami H."/>
        </authorList>
    </citation>
    <scope>NUCLEOTIDE SEQUENCE</scope>
    <source>
        <strain evidence="5">Expedition CK06-06</strain>
    </source>
</reference>
<dbReference type="InterPro" id="IPR044946">
    <property type="entry name" value="Restrct_endonuc_typeI_TRD_sf"/>
</dbReference>
<proteinExistence type="inferred from homology"/>
<accession>X1GIS2</accession>
<evidence type="ECO:0000313" key="5">
    <source>
        <dbReference type="EMBL" id="GAH57826.1"/>
    </source>
</evidence>
<feature type="non-terminal residue" evidence="5">
    <location>
        <position position="1"/>
    </location>
</feature>
<evidence type="ECO:0000256" key="2">
    <source>
        <dbReference type="ARBA" id="ARBA00022747"/>
    </source>
</evidence>
<dbReference type="GO" id="GO:0009307">
    <property type="term" value="P:DNA restriction-modification system"/>
    <property type="evidence" value="ECO:0007669"/>
    <property type="project" value="UniProtKB-KW"/>
</dbReference>
<keyword evidence="2" id="KW-0680">Restriction system</keyword>
<dbReference type="GO" id="GO:0003677">
    <property type="term" value="F:DNA binding"/>
    <property type="evidence" value="ECO:0007669"/>
    <property type="project" value="UniProtKB-KW"/>
</dbReference>
<dbReference type="SUPFAM" id="SSF116734">
    <property type="entry name" value="DNA methylase specificity domain"/>
    <property type="match status" value="1"/>
</dbReference>
<evidence type="ECO:0000259" key="4">
    <source>
        <dbReference type="Pfam" id="PF01420"/>
    </source>
</evidence>
<dbReference type="Pfam" id="PF01420">
    <property type="entry name" value="Methylase_S"/>
    <property type="match status" value="1"/>
</dbReference>
<dbReference type="InterPro" id="IPR000055">
    <property type="entry name" value="Restrct_endonuc_typeI_TRD"/>
</dbReference>
<feature type="domain" description="Type I restriction modification DNA specificity" evidence="4">
    <location>
        <begin position="24"/>
        <end position="159"/>
    </location>
</feature>
<sequence length="211" mass="23834">AEEYTTEGPLFLSVYNLNVGRNVDFSNAYHISKERYDESPEIKLQNDDILLVKDGSGIGKIGLVKELKEKATVNSSLLVIRSGKVFVPEFLFYFLMGPGMQSIVKQRITGSATPHLFQRDIKQFILQIPPIKEQKKIVEEIKRSLSVIEGTGLAIKSELKRAQSLRQSILKRAFEGKLVPQDPDDEPASVLLERINAEKAKPKKSKQMEMF</sequence>
<dbReference type="EMBL" id="BARU01023840">
    <property type="protein sequence ID" value="GAH57826.1"/>
    <property type="molecule type" value="Genomic_DNA"/>
</dbReference>
<dbReference type="PANTHER" id="PTHR43140">
    <property type="entry name" value="TYPE-1 RESTRICTION ENZYME ECOKI SPECIFICITY PROTEIN"/>
    <property type="match status" value="1"/>
</dbReference>
<keyword evidence="3" id="KW-0238">DNA-binding</keyword>
<evidence type="ECO:0000256" key="1">
    <source>
        <dbReference type="ARBA" id="ARBA00010923"/>
    </source>
</evidence>